<gene>
    <name evidence="2" type="ORF">TCIL3000_0_05460</name>
</gene>
<dbReference type="EMBL" id="CAEQ01001565">
    <property type="protein sequence ID" value="CCD14565.1"/>
    <property type="molecule type" value="Genomic_DNA"/>
</dbReference>
<name>F9WBD3_TRYCI</name>
<keyword evidence="3" id="KW-1185">Reference proteome</keyword>
<organism evidence="2 3">
    <name type="scientific">Trypanosoma congolense (strain IL3000)</name>
    <dbReference type="NCBI Taxonomy" id="1068625"/>
    <lineage>
        <taxon>Eukaryota</taxon>
        <taxon>Discoba</taxon>
        <taxon>Euglenozoa</taxon>
        <taxon>Kinetoplastea</taxon>
        <taxon>Metakinetoplastina</taxon>
        <taxon>Trypanosomatida</taxon>
        <taxon>Trypanosomatidae</taxon>
        <taxon>Trypanosoma</taxon>
        <taxon>Nannomonas</taxon>
    </lineage>
</organism>
<sequence length="388" mass="42202">MVVLCTFCALLSILTAARATILRYDVEMVHAGNTTEESKMWAEFVDHGAPAAESVSLLGVVDGGHHDLTLSSPFFSSGSVRWYVSPYVFLTTSPLPLCTSFCTKSVLGTLLKDGEIQTGVGTHGMSMIAPYVADLSPSKTVSIFPRARTEGVVKNTHCQIVEYTDVVVKDCPSEGNTMLTTQIEVCTDGTIVMRYKKLPKCGMVTAGIALSDAERSNYTFDIDRDVSAIRYKPVSDNCSGIETELECFNGEGCLWCGSTGTCVSKLIANLKAPSGTCYNASRLLHGYYNVSISQRSGLYLEETLRFSKVTTTSSVVFLSLGFNFPFYTKNQKNRRTSLVNILASGVISVFSDRQDCETVRNLCTRGNYSYAIMPLAANQNWVSGTSVA</sequence>
<keyword evidence="1" id="KW-0732">Signal</keyword>
<evidence type="ECO:0000256" key="1">
    <source>
        <dbReference type="SAM" id="SignalP"/>
    </source>
</evidence>
<evidence type="ECO:0000313" key="2">
    <source>
        <dbReference type="EMBL" id="CCD14565.1"/>
    </source>
</evidence>
<comment type="caution">
    <text evidence="2">The sequence shown here is derived from an EMBL/GenBank/DDBJ whole genome shotgun (WGS) entry which is preliminary data.</text>
</comment>
<dbReference type="Proteomes" id="UP000000702">
    <property type="component" value="Unassembled WGS sequence"/>
</dbReference>
<reference evidence="3" key="1">
    <citation type="submission" date="2011-07" db="EMBL/GenBank/DDBJ databases">
        <title>Divergent evolution of antigenic variation in African trypanosomes.</title>
        <authorList>
            <person name="Jackson A.P."/>
            <person name="Berry A."/>
            <person name="Allison H.C."/>
            <person name="Burton P."/>
            <person name="Anderson J."/>
            <person name="Aslett M."/>
            <person name="Brown R."/>
            <person name="Corton N."/>
            <person name="Harris D."/>
            <person name="Hauser H."/>
            <person name="Gamble J."/>
            <person name="Gilderthorp R."/>
            <person name="McQuillan J."/>
            <person name="Quail M.A."/>
            <person name="Sanders M."/>
            <person name="Van Tonder A."/>
            <person name="Ginger M.L."/>
            <person name="Donelson J.E."/>
            <person name="Field M.C."/>
            <person name="Barry J.D."/>
            <person name="Berriman M."/>
            <person name="Hertz-Fowler C."/>
        </authorList>
    </citation>
    <scope>NUCLEOTIDE SEQUENCE [LARGE SCALE GENOMIC DNA]</scope>
    <source>
        <strain evidence="3">IL3000</strain>
    </source>
</reference>
<dbReference type="AlphaFoldDB" id="F9WBD3"/>
<reference evidence="2 3" key="2">
    <citation type="journal article" date="2012" name="Proc. Natl. Acad. Sci. U.S.A.">
        <title>Antigenic diversity is generated by distinct evolutionary mechanisms in African trypanosome species.</title>
        <authorList>
            <person name="Jackson A.P."/>
            <person name="Berry A."/>
            <person name="Aslett M."/>
            <person name="Allison H.C."/>
            <person name="Burton P."/>
            <person name="Vavrova-Anderson J."/>
            <person name="Brown R."/>
            <person name="Browne H."/>
            <person name="Corton N."/>
            <person name="Hauser H."/>
            <person name="Gamble J."/>
            <person name="Gilderthorp R."/>
            <person name="Marcello L."/>
            <person name="McQuillan J."/>
            <person name="Otto T.D."/>
            <person name="Quail M.A."/>
            <person name="Sanders M.J."/>
            <person name="van Tonder A."/>
            <person name="Ginger M.L."/>
            <person name="Field M.C."/>
            <person name="Barry J.D."/>
            <person name="Hertz-Fowler C."/>
            <person name="Berriman M."/>
        </authorList>
    </citation>
    <scope>NUCLEOTIDE SEQUENCE [LARGE SCALE GENOMIC DNA]</scope>
    <source>
        <strain evidence="2 3">IL3000</strain>
    </source>
</reference>
<accession>F9WBD3</accession>
<dbReference type="VEuPathDB" id="TriTrypDB:TcIL3000_0_05460"/>
<dbReference type="OMA" id="THCQIVE"/>
<evidence type="ECO:0000313" key="3">
    <source>
        <dbReference type="Proteomes" id="UP000000702"/>
    </source>
</evidence>
<feature type="non-terminal residue" evidence="2">
    <location>
        <position position="388"/>
    </location>
</feature>
<feature type="signal peptide" evidence="1">
    <location>
        <begin position="1"/>
        <end position="19"/>
    </location>
</feature>
<protein>
    <submittedName>
        <fullName evidence="2">WGS project CAEQ00000000 data, annotated contig 209</fullName>
    </submittedName>
</protein>
<proteinExistence type="predicted"/>
<feature type="chain" id="PRO_5003394832" evidence="1">
    <location>
        <begin position="20"/>
        <end position="388"/>
    </location>
</feature>